<organism evidence="4 5">
    <name type="scientific">Glaciimonas soli</name>
    <dbReference type="NCBI Taxonomy" id="2590999"/>
    <lineage>
        <taxon>Bacteria</taxon>
        <taxon>Pseudomonadati</taxon>
        <taxon>Pseudomonadota</taxon>
        <taxon>Betaproteobacteria</taxon>
        <taxon>Burkholderiales</taxon>
        <taxon>Oxalobacteraceae</taxon>
        <taxon>Glaciimonas</taxon>
    </lineage>
</organism>
<dbReference type="InterPro" id="IPR011050">
    <property type="entry name" value="Pectin_lyase_fold/virulence"/>
</dbReference>
<keyword evidence="5" id="KW-1185">Reference proteome</keyword>
<dbReference type="EMBL" id="WINI01000007">
    <property type="protein sequence ID" value="MQR01648.1"/>
    <property type="molecule type" value="Genomic_DNA"/>
</dbReference>
<evidence type="ECO:0000256" key="2">
    <source>
        <dbReference type="ARBA" id="ARBA00023026"/>
    </source>
</evidence>
<dbReference type="SMART" id="SM00869">
    <property type="entry name" value="Autotransporter"/>
    <property type="match status" value="1"/>
</dbReference>
<dbReference type="Gene3D" id="2.160.20.20">
    <property type="match status" value="8"/>
</dbReference>
<sequence>MNKIYRIVFNHVTGAWVAVAETAKGRAKTKTSTLVSASSAAWIIRPAMLTALGMLAAPIVQAQQAISFPTTGTIDIGSTTNTINALPVSNGAVGTILGVGGTLIYTGATGAFSLGGTTNLMQQSLDMSRLSNFVYDNASQSFSVGGRMSAGSQVTGDTSGTLTLAGQNNTITASVFGVGNVARSVQGGATNSGTVNLGQNNTINADQIVIGNNQASGNLSFQSSIIGGTLVLRGTDGSSAVSNWNISVGGNSNYSATNSLVDLSGGSLDAQVSNLTIGTSLSGSQAATGTLIMGTGTLNTDNILLGRRTTPGTTNAGAAYGTLTVNSGGTVNAQTMMLGDRSGGTNGSASGTLNINGGTVNVQSMTLGNGAQGSGTVNIDSGGTLQAGTIQRNNTGTINWKNGTIGNLADDANMSISGANIVLSSGGPHTFEIDGDNAVASVSSVISGAGQVLTKAGSGILALTGTNTYTGGTTVNDGLVNFQSLANFGTSGNITLNGGGLQWGTGVTTDVSARLNALGTNGAVFDTNGNNVTLAGNLSGAGGGLIKNGDGVLTLTGTNTFDGVSQINQGTLTLGNGGVGGNIAGDVVNNAVLIINQSGTTTLPGVISGDGSLQQNGSGTTVLVNDNTYTGGTEINAGTLQLGNGGSTGSIVGNVANNGALVINQTGTSVLSGTISGTGSLTQSGSGTTVLAHNNTYTGATTIDAGTLQLGDGGTSGSVTGNIANNGTLSLDRSDNFTFSNAVSGNGSLTQAGTGTSTITADNTYTGGTSLNAGILNVSADANLGATTGGLTFNGGALQTSGSFTSDRAVTLNTSGTIDTQANSNTLTGVIAGTGALVKQGSGTLTLIADNTYTGDTAINAGTLQLGNGGTTGSIVGDVLNNGALVVDRSDATTLSGVISGNGSLTQAGAGTTVLTGDNTYTGDTAINAGTLQIGDGGTSGSIAGNVNNNGALIVDRSDALTLGGVISGTGSLTQAGTGTTTLTGVNTYTGGTNLNAGVLNVGSDANLGAAASNLTFNGGTLQTSGSFTSDRAVMINTSGTIDTQGNSNTLTGVIAGVGALDKQGSGTLILTGDNTYGGGTTISAGTLQLGNGGTSGSIVGDVLNNGALVVDRSDATTLSGVISGNGSLTQAGAGTTILTGDNTYTGGTAINAGTLQIGDGGTSGSIAGNVNNNGALIVDRSDALTLSSVISGNGSLTQAGTGTTVLTGTNTYTGDTAINAGTLQIGDGGTSGSIAGNVNNNGALIVDRSDALSLGGVISGTGSLTQAGTGTTTLTGAGSSVGSTNVTAGTLNLAQSGTFTNSGNYTTSGGATTQVGADSTLTVGGVLTQAAGSTLSVDINGNGGQPAITANTANLSGTINIAGYTAPTPPNGDDGLIGTQVNIIRTTGGITNDFTSVNVGGSTTPVDYLSVVGSKSVDGLDYNVGLGLTWFAGANQGNGVFTLANSNEAFNVGVALTDQSASGTPWNGTTLTKNGEGTLTLSGENTYSGGTVINGGTLQIGNGGTSGSIVGDVANNGTLVFNRSDALRYDGIVSGTGALTQAGSGTLTLTGTNTYEGGTNLNAGILNVSADDNLGAATGGLTFNGGTLQTADSFTSDRAVTLNTSGIIDTQDNSNTLTGVIAGVGALAKQGAGTLILTGDNTYSGGTTINAGTLQLGDGGTSGSVVGDVNNNGSLVADRSDALTLSGAISGTGSLTQAGTGTTILTGDNTYTGGTTISAGTLQLGDGGATGSIVGDVTNNAALVINQSGTAVLPGTISGTGSLTQSGSGTTVLVADNTYTGGTTIAAGTLQLGNGGTTGSVAGDITNNGTLSFNRADTVTVDNLISGTGGLTQIGSGMLNLEGIQTYTGPTTVSNGTLAVNGSITSDTTVAAAGTLAGFGTIFGNAENQGTVRPGSAVTGSSNYGTLTIHGNYIGSNGTLALNTYLGGDGSPSDRLVIDGGSATGTTDILINNTSTAGSVYTTGDGIELIAATNGGSTGANAFSLANAARSGFADYRLFRGGLNGDNPDNWFLRNTFTVVPPDPVNPTDPVDPVTPILLPDPVEGILPPGTYPIIGPQIATYAAVQPIARQLGLLTLGTKDERVGEDASGNGASTSSAGWARVFNSYANNQYQSFASPNVKGNLTGFQVGADMWQGVANSAGKQDKAGVYAAFSNANMNVDGLVTNADATGYVRERTGNLNLNAWSGGAYWTHYGADGWYLDGVLQATHYSGSASTANANLSTNGLGILGSVETGYAFSLPQFGTSFKLEPQAQLVWQRVNFDDRNDGLGDVALGTTNGLSGRLGLLAKWQVKSASGQVWQPSLVTNLWKDAGTNANTVYSGTSSVPLAANGSRLEMGGGVTTKINDKFSLYANATYQFGLNNADRQKREGINAAAGLRFAW</sequence>
<dbReference type="NCBIfam" id="TIGR02601">
    <property type="entry name" value="autotrns_rpt"/>
    <property type="match status" value="17"/>
</dbReference>
<dbReference type="OrthoDB" id="8613300at2"/>
<dbReference type="Gene3D" id="2.40.128.130">
    <property type="entry name" value="Autotransporter beta-domain"/>
    <property type="match status" value="1"/>
</dbReference>
<dbReference type="PANTHER" id="PTHR35037">
    <property type="entry name" value="C-TERMINAL REGION OF AIDA-LIKE PROTEIN"/>
    <property type="match status" value="1"/>
</dbReference>
<protein>
    <submittedName>
        <fullName evidence="4">Autotransporter outer membrane beta-barrel domain-containing protein</fullName>
    </submittedName>
</protein>
<keyword evidence="2" id="KW-0843">Virulence</keyword>
<dbReference type="SUPFAM" id="SSF103515">
    <property type="entry name" value="Autotransporter"/>
    <property type="match status" value="1"/>
</dbReference>
<dbReference type="Pfam" id="PF13018">
    <property type="entry name" value="ESPR"/>
    <property type="match status" value="1"/>
</dbReference>
<accession>A0A843YVX2</accession>
<dbReference type="GO" id="GO:0019867">
    <property type="term" value="C:outer membrane"/>
    <property type="evidence" value="ECO:0007669"/>
    <property type="project" value="InterPro"/>
</dbReference>
<reference evidence="4 5" key="1">
    <citation type="submission" date="2019-10" db="EMBL/GenBank/DDBJ databases">
        <title>Glaciimonas soli sp. nov., a psychrophilic bacterium isolated from the forest soil of a high elevation mountain in Taiwan.</title>
        <authorList>
            <person name="Wang L.-T."/>
            <person name="Shieh W.Y."/>
        </authorList>
    </citation>
    <scope>NUCLEOTIDE SEQUENCE [LARGE SCALE GENOMIC DNA]</scope>
    <source>
        <strain evidence="4 5">GS1</strain>
    </source>
</reference>
<evidence type="ECO:0000313" key="5">
    <source>
        <dbReference type="Proteomes" id="UP000451565"/>
    </source>
</evidence>
<dbReference type="PANTHER" id="PTHR35037:SF3">
    <property type="entry name" value="C-TERMINAL REGION OF AIDA-LIKE PROTEIN"/>
    <property type="match status" value="1"/>
</dbReference>
<name>A0A843YVX2_9BURK</name>
<evidence type="ECO:0000259" key="3">
    <source>
        <dbReference type="PROSITE" id="PS51208"/>
    </source>
</evidence>
<dbReference type="InterPro" id="IPR051551">
    <property type="entry name" value="Autotransporter_adhesion"/>
</dbReference>
<dbReference type="RefSeq" id="WP_153235247.1">
    <property type="nucleotide sequence ID" value="NZ_WINI01000007.1"/>
</dbReference>
<dbReference type="InterPro" id="IPR005546">
    <property type="entry name" value="Autotransporte_beta"/>
</dbReference>
<dbReference type="InterPro" id="IPR012332">
    <property type="entry name" value="Autotransporter_pectin_lyase_C"/>
</dbReference>
<dbReference type="Pfam" id="PF18883">
    <property type="entry name" value="AC_1"/>
    <property type="match status" value="1"/>
</dbReference>
<dbReference type="Pfam" id="PF12951">
    <property type="entry name" value="PATR"/>
    <property type="match status" value="18"/>
</dbReference>
<dbReference type="InterPro" id="IPR024973">
    <property type="entry name" value="ESPR"/>
</dbReference>
<dbReference type="InterPro" id="IPR006315">
    <property type="entry name" value="OM_autotransptr_brl_dom"/>
</dbReference>
<dbReference type="CDD" id="cd01344">
    <property type="entry name" value="PL2_Passenger_AT"/>
    <property type="match status" value="1"/>
</dbReference>
<dbReference type="InterPro" id="IPR036709">
    <property type="entry name" value="Autotransporte_beta_dom_sf"/>
</dbReference>
<dbReference type="InterPro" id="IPR043990">
    <property type="entry name" value="AC_1"/>
</dbReference>
<proteinExistence type="predicted"/>
<dbReference type="PROSITE" id="PS51208">
    <property type="entry name" value="AUTOTRANSPORTER"/>
    <property type="match status" value="1"/>
</dbReference>
<dbReference type="InterPro" id="IPR013425">
    <property type="entry name" value="Autotrns_rpt"/>
</dbReference>
<evidence type="ECO:0000256" key="1">
    <source>
        <dbReference type="ARBA" id="ARBA00022729"/>
    </source>
</evidence>
<keyword evidence="1" id="KW-0732">Signal</keyword>
<dbReference type="Proteomes" id="UP000451565">
    <property type="component" value="Unassembled WGS sequence"/>
</dbReference>
<gene>
    <name evidence="4" type="ORF">GEV47_13285</name>
</gene>
<dbReference type="NCBIfam" id="TIGR01414">
    <property type="entry name" value="autotrans_barl"/>
    <property type="match status" value="1"/>
</dbReference>
<dbReference type="SUPFAM" id="SSF51126">
    <property type="entry name" value="Pectin lyase-like"/>
    <property type="match status" value="7"/>
</dbReference>
<feature type="domain" description="Autotransporter" evidence="3">
    <location>
        <begin position="2093"/>
        <end position="2383"/>
    </location>
</feature>
<evidence type="ECO:0000313" key="4">
    <source>
        <dbReference type="EMBL" id="MQR01648.1"/>
    </source>
</evidence>
<comment type="caution">
    <text evidence="4">The sequence shown here is derived from an EMBL/GenBank/DDBJ whole genome shotgun (WGS) entry which is preliminary data.</text>
</comment>